<accession>A0A816BAA1</accession>
<proteinExistence type="predicted"/>
<dbReference type="AlphaFoldDB" id="A0A816BAA1"/>
<evidence type="ECO:0000256" key="1">
    <source>
        <dbReference type="SAM" id="SignalP"/>
    </source>
</evidence>
<evidence type="ECO:0000313" key="2">
    <source>
        <dbReference type="EMBL" id="CAF1606404.1"/>
    </source>
</evidence>
<comment type="caution">
    <text evidence="2">The sequence shown here is derived from an EMBL/GenBank/DDBJ whole genome shotgun (WGS) entry which is preliminary data.</text>
</comment>
<evidence type="ECO:0000313" key="3">
    <source>
        <dbReference type="Proteomes" id="UP000663828"/>
    </source>
</evidence>
<name>A0A816BAA1_ADIRI</name>
<dbReference type="Proteomes" id="UP000663828">
    <property type="component" value="Unassembled WGS sequence"/>
</dbReference>
<reference evidence="2" key="1">
    <citation type="submission" date="2021-02" db="EMBL/GenBank/DDBJ databases">
        <authorList>
            <person name="Nowell W R."/>
        </authorList>
    </citation>
    <scope>NUCLEOTIDE SEQUENCE</scope>
</reference>
<keyword evidence="1" id="KW-0732">Signal</keyword>
<protein>
    <submittedName>
        <fullName evidence="2">Uncharacterized protein</fullName>
    </submittedName>
</protein>
<dbReference type="EMBL" id="CAJNOR010006910">
    <property type="protein sequence ID" value="CAF1606404.1"/>
    <property type="molecule type" value="Genomic_DNA"/>
</dbReference>
<sequence>MNQSILFALLAVLLFTNCFVQSAPRSFEQDEESNEAVDKRGISSFTEFLQDVFMSLGVRKVEDKREILKQVLRAVEPASQFGETRSVSEHADRRQFVAHNKRRVV</sequence>
<keyword evidence="3" id="KW-1185">Reference proteome</keyword>
<feature type="signal peptide" evidence="1">
    <location>
        <begin position="1"/>
        <end position="22"/>
    </location>
</feature>
<feature type="chain" id="PRO_5032526704" evidence="1">
    <location>
        <begin position="23"/>
        <end position="105"/>
    </location>
</feature>
<gene>
    <name evidence="2" type="ORF">XAT740_LOCUS48332</name>
</gene>
<organism evidence="2 3">
    <name type="scientific">Adineta ricciae</name>
    <name type="common">Rotifer</name>
    <dbReference type="NCBI Taxonomy" id="249248"/>
    <lineage>
        <taxon>Eukaryota</taxon>
        <taxon>Metazoa</taxon>
        <taxon>Spiralia</taxon>
        <taxon>Gnathifera</taxon>
        <taxon>Rotifera</taxon>
        <taxon>Eurotatoria</taxon>
        <taxon>Bdelloidea</taxon>
        <taxon>Adinetida</taxon>
        <taxon>Adinetidae</taxon>
        <taxon>Adineta</taxon>
    </lineage>
</organism>